<evidence type="ECO:0000313" key="2">
    <source>
        <dbReference type="EMBL" id="MBX59877.1"/>
    </source>
</evidence>
<keyword evidence="1" id="KW-1133">Transmembrane helix</keyword>
<protein>
    <submittedName>
        <fullName evidence="2">Uncharacterized protein</fullName>
    </submittedName>
</protein>
<sequence length="31" mass="3616">MPIFVALYFVVHFFCSIFRTLISLANNGFTF</sequence>
<evidence type="ECO:0000256" key="1">
    <source>
        <dbReference type="SAM" id="Phobius"/>
    </source>
</evidence>
<organism evidence="2">
    <name type="scientific">Rhizophora mucronata</name>
    <name type="common">Asiatic mangrove</name>
    <dbReference type="NCBI Taxonomy" id="61149"/>
    <lineage>
        <taxon>Eukaryota</taxon>
        <taxon>Viridiplantae</taxon>
        <taxon>Streptophyta</taxon>
        <taxon>Embryophyta</taxon>
        <taxon>Tracheophyta</taxon>
        <taxon>Spermatophyta</taxon>
        <taxon>Magnoliopsida</taxon>
        <taxon>eudicotyledons</taxon>
        <taxon>Gunneridae</taxon>
        <taxon>Pentapetalae</taxon>
        <taxon>rosids</taxon>
        <taxon>fabids</taxon>
        <taxon>Malpighiales</taxon>
        <taxon>Rhizophoraceae</taxon>
        <taxon>Rhizophora</taxon>
    </lineage>
</organism>
<dbReference type="EMBL" id="GGEC01079393">
    <property type="protein sequence ID" value="MBX59877.1"/>
    <property type="molecule type" value="Transcribed_RNA"/>
</dbReference>
<reference evidence="2" key="1">
    <citation type="submission" date="2018-02" db="EMBL/GenBank/DDBJ databases">
        <title>Rhizophora mucronata_Transcriptome.</title>
        <authorList>
            <person name="Meera S.P."/>
            <person name="Sreeshan A."/>
            <person name="Augustine A."/>
        </authorList>
    </citation>
    <scope>NUCLEOTIDE SEQUENCE</scope>
    <source>
        <tissue evidence="2">Leaf</tissue>
    </source>
</reference>
<accession>A0A2P2PYQ4</accession>
<proteinExistence type="predicted"/>
<keyword evidence="1" id="KW-0472">Membrane</keyword>
<feature type="transmembrane region" description="Helical" evidence="1">
    <location>
        <begin position="6"/>
        <end position="25"/>
    </location>
</feature>
<keyword evidence="1" id="KW-0812">Transmembrane</keyword>
<name>A0A2P2PYQ4_RHIMU</name>
<dbReference type="AlphaFoldDB" id="A0A2P2PYQ4"/>